<protein>
    <recommendedName>
        <fullName evidence="4">DUF1772 domain-containing protein</fullName>
    </recommendedName>
</protein>
<dbReference type="Pfam" id="PF19779">
    <property type="entry name" value="DUF6264"/>
    <property type="match status" value="1"/>
</dbReference>
<keyword evidence="1" id="KW-0812">Transmembrane</keyword>
<dbReference type="AlphaFoldDB" id="A0A3M8LE88"/>
<gene>
    <name evidence="2" type="ORF">EEJ31_06105</name>
</gene>
<keyword evidence="1" id="KW-1133">Transmembrane helix</keyword>
<dbReference type="EMBL" id="RDSR01000007">
    <property type="protein sequence ID" value="RNE63796.1"/>
    <property type="molecule type" value="Genomic_DNA"/>
</dbReference>
<evidence type="ECO:0000256" key="1">
    <source>
        <dbReference type="SAM" id="Phobius"/>
    </source>
</evidence>
<sequence length="113" mass="11918">MTLVLLILGLLGATFAASVLVALPDAVQLLYTQQNLGTYVPAASVEPVLTIGMVLQGLTWLATAGVSVWLLVRGRRAFYVPVIGAAVSLVALFVVMSIALSSDPTLLDFYSRP</sequence>
<accession>A0A3M8LE88</accession>
<feature type="transmembrane region" description="Helical" evidence="1">
    <location>
        <begin position="48"/>
        <end position="71"/>
    </location>
</feature>
<evidence type="ECO:0000313" key="2">
    <source>
        <dbReference type="EMBL" id="RNE63796.1"/>
    </source>
</evidence>
<proteinExistence type="predicted"/>
<keyword evidence="3" id="KW-1185">Reference proteome</keyword>
<feature type="transmembrane region" description="Helical" evidence="1">
    <location>
        <begin position="78"/>
        <end position="100"/>
    </location>
</feature>
<organism evidence="2 3">
    <name type="scientific">Cryobacterium tepidiphilum</name>
    <dbReference type="NCBI Taxonomy" id="2486026"/>
    <lineage>
        <taxon>Bacteria</taxon>
        <taxon>Bacillati</taxon>
        <taxon>Actinomycetota</taxon>
        <taxon>Actinomycetes</taxon>
        <taxon>Micrococcales</taxon>
        <taxon>Microbacteriaceae</taxon>
        <taxon>Cryobacterium</taxon>
    </lineage>
</organism>
<reference evidence="2 3" key="1">
    <citation type="submission" date="2018-11" db="EMBL/GenBank/DDBJ databases">
        <title>Cryobacterium sp. nov., isolated from rhizosphere soil of lettuce.</title>
        <authorList>
            <person name="Wang Y."/>
        </authorList>
    </citation>
    <scope>NUCLEOTIDE SEQUENCE [LARGE SCALE GENOMIC DNA]</scope>
    <source>
        <strain evidence="2 3">NEAU-85</strain>
    </source>
</reference>
<evidence type="ECO:0000313" key="3">
    <source>
        <dbReference type="Proteomes" id="UP000279859"/>
    </source>
</evidence>
<dbReference type="InterPro" id="IPR046231">
    <property type="entry name" value="DUF6264"/>
</dbReference>
<keyword evidence="1" id="KW-0472">Membrane</keyword>
<evidence type="ECO:0008006" key="4">
    <source>
        <dbReference type="Google" id="ProtNLM"/>
    </source>
</evidence>
<dbReference type="OrthoDB" id="5125658at2"/>
<dbReference type="Proteomes" id="UP000279859">
    <property type="component" value="Unassembled WGS sequence"/>
</dbReference>
<name>A0A3M8LE88_9MICO</name>
<comment type="caution">
    <text evidence="2">The sequence shown here is derived from an EMBL/GenBank/DDBJ whole genome shotgun (WGS) entry which is preliminary data.</text>
</comment>